<evidence type="ECO:0008006" key="4">
    <source>
        <dbReference type="Google" id="ProtNLM"/>
    </source>
</evidence>
<evidence type="ECO:0000313" key="2">
    <source>
        <dbReference type="EMBL" id="QAY60219.1"/>
    </source>
</evidence>
<reference evidence="2 3" key="1">
    <citation type="submission" date="2019-01" db="EMBL/GenBank/DDBJ databases">
        <title>Genome sequencing of strain DFW100M-13.</title>
        <authorList>
            <person name="Heo J."/>
            <person name="Kim S.-J."/>
            <person name="Kim J.-S."/>
            <person name="Hong S.-B."/>
            <person name="Kwon S.-W."/>
        </authorList>
    </citation>
    <scope>NUCLEOTIDE SEQUENCE [LARGE SCALE GENOMIC DNA]</scope>
    <source>
        <strain evidence="2 3">DFW100M-13</strain>
    </source>
</reference>
<dbReference type="RefSeq" id="WP_129389172.1">
    <property type="nucleotide sequence ID" value="NZ_CP035494.1"/>
</dbReference>
<feature type="chain" id="PRO_5039076997" description="Nuclear transport factor 2 family protein" evidence="1">
    <location>
        <begin position="20"/>
        <end position="182"/>
    </location>
</feature>
<dbReference type="KEGG" id="mprt:ET475_09615"/>
<dbReference type="EMBL" id="CP035494">
    <property type="protein sequence ID" value="QAY60219.1"/>
    <property type="molecule type" value="Genomic_DNA"/>
</dbReference>
<name>A0A4P6EGD2_9MICO</name>
<protein>
    <recommendedName>
        <fullName evidence="4">Nuclear transport factor 2 family protein</fullName>
    </recommendedName>
</protein>
<evidence type="ECO:0000313" key="3">
    <source>
        <dbReference type="Proteomes" id="UP000293995"/>
    </source>
</evidence>
<gene>
    <name evidence="2" type="ORF">ET475_09615</name>
</gene>
<dbReference type="AlphaFoldDB" id="A0A4P6EGD2"/>
<accession>A0A4P6EGD2</accession>
<sequence length="182" mass="19205">MFRRLVLVATLACAGVLLAGCAPEPDPTPSPTAPFASEAEAFAAAEKTYRAYVDALNNVDLSDPATFEDLYVWETGDALATDKEAFTTMHADGWTMNGTTVVTLIQPADTAMGTALELRVNACADVSDVTIEDGEGASMVDQDRGNMQSLLITFNRSTSTPTGWAIAQVDGREEGPSCESSS</sequence>
<evidence type="ECO:0000256" key="1">
    <source>
        <dbReference type="SAM" id="SignalP"/>
    </source>
</evidence>
<proteinExistence type="predicted"/>
<dbReference type="OrthoDB" id="5077411at2"/>
<dbReference type="PROSITE" id="PS51257">
    <property type="entry name" value="PROKAR_LIPOPROTEIN"/>
    <property type="match status" value="1"/>
</dbReference>
<dbReference type="Proteomes" id="UP000293995">
    <property type="component" value="Chromosome"/>
</dbReference>
<keyword evidence="1" id="KW-0732">Signal</keyword>
<organism evidence="2 3">
    <name type="scientific">Microbacterium protaetiae</name>
    <dbReference type="NCBI Taxonomy" id="2509458"/>
    <lineage>
        <taxon>Bacteria</taxon>
        <taxon>Bacillati</taxon>
        <taxon>Actinomycetota</taxon>
        <taxon>Actinomycetes</taxon>
        <taxon>Micrococcales</taxon>
        <taxon>Microbacteriaceae</taxon>
        <taxon>Microbacterium</taxon>
    </lineage>
</organism>
<feature type="signal peptide" evidence="1">
    <location>
        <begin position="1"/>
        <end position="19"/>
    </location>
</feature>
<keyword evidence="3" id="KW-1185">Reference proteome</keyword>